<dbReference type="InterPro" id="IPR012910">
    <property type="entry name" value="Plug_dom"/>
</dbReference>
<evidence type="ECO:0000256" key="2">
    <source>
        <dbReference type="ARBA" id="ARBA00022448"/>
    </source>
</evidence>
<keyword evidence="15" id="KW-1185">Reference proteome</keyword>
<keyword evidence="3 10" id="KW-1134">Transmembrane beta strand</keyword>
<evidence type="ECO:0000259" key="13">
    <source>
        <dbReference type="Pfam" id="PF07715"/>
    </source>
</evidence>
<dbReference type="EMBL" id="NTJD01000004">
    <property type="protein sequence ID" value="PCD76980.1"/>
    <property type="molecule type" value="Genomic_DNA"/>
</dbReference>
<dbReference type="SUPFAM" id="SSF56935">
    <property type="entry name" value="Porins"/>
    <property type="match status" value="1"/>
</dbReference>
<dbReference type="GO" id="GO:0009279">
    <property type="term" value="C:cell outer membrane"/>
    <property type="evidence" value="ECO:0007669"/>
    <property type="project" value="UniProtKB-SubCell"/>
</dbReference>
<accession>A0A2A4CRM9</accession>
<keyword evidence="8 14" id="KW-0675">Receptor</keyword>
<evidence type="ECO:0000256" key="9">
    <source>
        <dbReference type="ARBA" id="ARBA00023237"/>
    </source>
</evidence>
<dbReference type="PROSITE" id="PS52016">
    <property type="entry name" value="TONB_DEPENDENT_REC_3"/>
    <property type="match status" value="1"/>
</dbReference>
<dbReference type="Gene3D" id="2.170.130.10">
    <property type="entry name" value="TonB-dependent receptor, plug domain"/>
    <property type="match status" value="1"/>
</dbReference>
<keyword evidence="6 11" id="KW-0798">TonB box</keyword>
<keyword evidence="5" id="KW-0732">Signal</keyword>
<comment type="subcellular location">
    <subcellularLocation>
        <location evidence="1 10">Cell outer membrane</location>
        <topology evidence="1 10">Multi-pass membrane protein</topology>
    </subcellularLocation>
</comment>
<dbReference type="GO" id="GO:0015344">
    <property type="term" value="F:siderophore uptake transmembrane transporter activity"/>
    <property type="evidence" value="ECO:0007669"/>
    <property type="project" value="TreeGrafter"/>
</dbReference>
<sequence>MTTSDISRIEVLKGSNSALYGSQAVAGAISITTKRATEIGTEQSATAEVGSYNTRKLSYSYATKTEKGEIALTASHLSTDGFSARDENDGNFEADGYRANRLSFYTDYQVTPDLKIGVNGFVEDTHGEFDDFVGDVGATSWVETSPGVWEPMFVAGTPGDDYTIRDTKGARLFAEFATGAVDQKLDFTFYDIDRTSCSNGWCDDFFGTRKKLAWQGATDLGLNGRLVFGADTEEEEAHGESTRTNGVFAELSYAFGDNLDVTASLRHDDHSDFGGFTSGRLAAVYRFSDDLLLRASLGNGFRAPSLYELYGPYGDPLLEREESRSAEIGIEKRFGDKAALRLTAFHLKAENLIGFDSAATVCGQDYGCYNQVDGDSERSGVEISGDYLVAPKLRLGGSYTYTDSSISTGWGAVARHDLSLFADYAINDALSSTLSLQHVADRPNGLADYTVANLALGYEFAEGKEAYLRVENLFDEEYQLTSGYGTSDRALYVGVRASF</sequence>
<dbReference type="InterPro" id="IPR036942">
    <property type="entry name" value="Beta-barrel_TonB_sf"/>
</dbReference>
<evidence type="ECO:0000256" key="5">
    <source>
        <dbReference type="ARBA" id="ARBA00022729"/>
    </source>
</evidence>
<dbReference type="InterPro" id="IPR000531">
    <property type="entry name" value="Beta-barrel_TonB"/>
</dbReference>
<evidence type="ECO:0000256" key="11">
    <source>
        <dbReference type="RuleBase" id="RU003357"/>
    </source>
</evidence>
<keyword evidence="9 10" id="KW-0998">Cell outer membrane</keyword>
<comment type="similarity">
    <text evidence="10 11">Belongs to the TonB-dependent receptor family.</text>
</comment>
<gene>
    <name evidence="14" type="ORF">CLN94_07225</name>
</gene>
<evidence type="ECO:0000256" key="6">
    <source>
        <dbReference type="ARBA" id="ARBA00023077"/>
    </source>
</evidence>
<name>A0A2A4CRM9_9RHOB</name>
<keyword evidence="4 10" id="KW-0812">Transmembrane</keyword>
<organism evidence="14 15">
    <name type="scientific">Pseudothioclava arenosa</name>
    <dbReference type="NCBI Taxonomy" id="1795308"/>
    <lineage>
        <taxon>Bacteria</taxon>
        <taxon>Pseudomonadati</taxon>
        <taxon>Pseudomonadota</taxon>
        <taxon>Alphaproteobacteria</taxon>
        <taxon>Rhodobacterales</taxon>
        <taxon>Paracoccaceae</taxon>
        <taxon>Pseudothioclava</taxon>
    </lineage>
</organism>
<dbReference type="InterPro" id="IPR039426">
    <property type="entry name" value="TonB-dep_rcpt-like"/>
</dbReference>
<evidence type="ECO:0000256" key="10">
    <source>
        <dbReference type="PROSITE-ProRule" id="PRU01360"/>
    </source>
</evidence>
<dbReference type="PANTHER" id="PTHR30069:SF29">
    <property type="entry name" value="HEMOGLOBIN AND HEMOGLOBIN-HAPTOGLOBIN-BINDING PROTEIN 1-RELATED"/>
    <property type="match status" value="1"/>
</dbReference>
<comment type="caution">
    <text evidence="14">The sequence shown here is derived from an EMBL/GenBank/DDBJ whole genome shotgun (WGS) entry which is preliminary data.</text>
</comment>
<keyword evidence="7 10" id="KW-0472">Membrane</keyword>
<dbReference type="AlphaFoldDB" id="A0A2A4CRM9"/>
<dbReference type="CDD" id="cd01347">
    <property type="entry name" value="ligand_gated_channel"/>
    <property type="match status" value="1"/>
</dbReference>
<feature type="domain" description="TonB-dependent receptor-like beta-barrel" evidence="12">
    <location>
        <begin position="51"/>
        <end position="473"/>
    </location>
</feature>
<proteinExistence type="inferred from homology"/>
<evidence type="ECO:0000256" key="1">
    <source>
        <dbReference type="ARBA" id="ARBA00004571"/>
    </source>
</evidence>
<evidence type="ECO:0000256" key="3">
    <source>
        <dbReference type="ARBA" id="ARBA00022452"/>
    </source>
</evidence>
<dbReference type="GO" id="GO:0044718">
    <property type="term" value="P:siderophore transmembrane transport"/>
    <property type="evidence" value="ECO:0007669"/>
    <property type="project" value="TreeGrafter"/>
</dbReference>
<evidence type="ECO:0000259" key="12">
    <source>
        <dbReference type="Pfam" id="PF00593"/>
    </source>
</evidence>
<dbReference type="InterPro" id="IPR037066">
    <property type="entry name" value="Plug_dom_sf"/>
</dbReference>
<evidence type="ECO:0000256" key="4">
    <source>
        <dbReference type="ARBA" id="ARBA00022692"/>
    </source>
</evidence>
<dbReference type="Pfam" id="PF07715">
    <property type="entry name" value="Plug"/>
    <property type="match status" value="1"/>
</dbReference>
<dbReference type="Proteomes" id="UP000243507">
    <property type="component" value="Unassembled WGS sequence"/>
</dbReference>
<evidence type="ECO:0000256" key="7">
    <source>
        <dbReference type="ARBA" id="ARBA00023136"/>
    </source>
</evidence>
<evidence type="ECO:0000313" key="15">
    <source>
        <dbReference type="Proteomes" id="UP000243507"/>
    </source>
</evidence>
<evidence type="ECO:0000313" key="14">
    <source>
        <dbReference type="EMBL" id="PCD76980.1"/>
    </source>
</evidence>
<dbReference type="PANTHER" id="PTHR30069">
    <property type="entry name" value="TONB-DEPENDENT OUTER MEMBRANE RECEPTOR"/>
    <property type="match status" value="1"/>
</dbReference>
<reference evidence="14 15" key="1">
    <citation type="submission" date="2017-09" db="EMBL/GenBank/DDBJ databases">
        <title>A multilocus sequence analysis scheme for characterization of bacteria in the genus Thioclava.</title>
        <authorList>
            <person name="Liu Y."/>
            <person name="Shao Z."/>
        </authorList>
    </citation>
    <scope>NUCLEOTIDE SEQUENCE [LARGE SCALE GENOMIC DNA]</scope>
    <source>
        <strain evidence="14 15">CAU 1312</strain>
    </source>
</reference>
<dbReference type="Pfam" id="PF00593">
    <property type="entry name" value="TonB_dep_Rec_b-barrel"/>
    <property type="match status" value="1"/>
</dbReference>
<dbReference type="Gene3D" id="2.40.170.20">
    <property type="entry name" value="TonB-dependent receptor, beta-barrel domain"/>
    <property type="match status" value="1"/>
</dbReference>
<evidence type="ECO:0000256" key="8">
    <source>
        <dbReference type="ARBA" id="ARBA00023170"/>
    </source>
</evidence>
<feature type="domain" description="TonB-dependent receptor plug" evidence="13">
    <location>
        <begin position="3"/>
        <end position="28"/>
    </location>
</feature>
<protein>
    <submittedName>
        <fullName evidence="14">TonB-dependent receptor</fullName>
    </submittedName>
</protein>
<keyword evidence="2 10" id="KW-0813">Transport</keyword>